<keyword evidence="2" id="KW-1185">Reference proteome</keyword>
<dbReference type="EMBL" id="BMAW01117186">
    <property type="protein sequence ID" value="GFT73844.1"/>
    <property type="molecule type" value="Genomic_DNA"/>
</dbReference>
<gene>
    <name evidence="1" type="ORF">NPIL_460751</name>
</gene>
<accession>A0A8X6TZB9</accession>
<proteinExistence type="predicted"/>
<dbReference type="Proteomes" id="UP000887013">
    <property type="component" value="Unassembled WGS sequence"/>
</dbReference>
<evidence type="ECO:0000313" key="2">
    <source>
        <dbReference type="Proteomes" id="UP000887013"/>
    </source>
</evidence>
<dbReference type="AlphaFoldDB" id="A0A8X6TZB9"/>
<comment type="caution">
    <text evidence="1">The sequence shown here is derived from an EMBL/GenBank/DDBJ whole genome shotgun (WGS) entry which is preliminary data.</text>
</comment>
<name>A0A8X6TZB9_NEPPI</name>
<protein>
    <submittedName>
        <fullName evidence="1">Uncharacterized protein</fullName>
    </submittedName>
</protein>
<sequence length="182" mass="20677">MTLQFLTVQQALDYIETLYSDEFSADQCNITGLPPDTDEEKCNENYLDEIEPVDVCGEVELNFKQCETLKKIHPKRGVEKSILFQLMKITLIEVKGNKQHKKSTKNVVKWKGNKIVCLASNFECMEQTALVPKTEKKTNLLQPRIVGSHKNMGGVDLLESLLTKNKGCEMVVAIFYQHSEHG</sequence>
<organism evidence="1 2">
    <name type="scientific">Nephila pilipes</name>
    <name type="common">Giant wood spider</name>
    <name type="synonym">Nephila maculata</name>
    <dbReference type="NCBI Taxonomy" id="299642"/>
    <lineage>
        <taxon>Eukaryota</taxon>
        <taxon>Metazoa</taxon>
        <taxon>Ecdysozoa</taxon>
        <taxon>Arthropoda</taxon>
        <taxon>Chelicerata</taxon>
        <taxon>Arachnida</taxon>
        <taxon>Araneae</taxon>
        <taxon>Araneomorphae</taxon>
        <taxon>Entelegynae</taxon>
        <taxon>Araneoidea</taxon>
        <taxon>Nephilidae</taxon>
        <taxon>Nephila</taxon>
    </lineage>
</organism>
<dbReference type="OrthoDB" id="10605210at2759"/>
<reference evidence="1" key="1">
    <citation type="submission" date="2020-08" db="EMBL/GenBank/DDBJ databases">
        <title>Multicomponent nature underlies the extraordinary mechanical properties of spider dragline silk.</title>
        <authorList>
            <person name="Kono N."/>
            <person name="Nakamura H."/>
            <person name="Mori M."/>
            <person name="Yoshida Y."/>
            <person name="Ohtoshi R."/>
            <person name="Malay A.D."/>
            <person name="Moran D.A.P."/>
            <person name="Tomita M."/>
            <person name="Numata K."/>
            <person name="Arakawa K."/>
        </authorList>
    </citation>
    <scope>NUCLEOTIDE SEQUENCE</scope>
</reference>
<evidence type="ECO:0000313" key="1">
    <source>
        <dbReference type="EMBL" id="GFT73844.1"/>
    </source>
</evidence>